<evidence type="ECO:0000313" key="2">
    <source>
        <dbReference type="Proteomes" id="UP001321498"/>
    </source>
</evidence>
<name>A0ABN6XK85_9MICO</name>
<dbReference type="SUPFAM" id="SSF48498">
    <property type="entry name" value="Tetracyclin repressor-like, C-terminal domain"/>
    <property type="match status" value="1"/>
</dbReference>
<organism evidence="1 2">
    <name type="scientific">Naasia aerilata</name>
    <dbReference type="NCBI Taxonomy" id="1162966"/>
    <lineage>
        <taxon>Bacteria</taxon>
        <taxon>Bacillati</taxon>
        <taxon>Actinomycetota</taxon>
        <taxon>Actinomycetes</taxon>
        <taxon>Micrococcales</taxon>
        <taxon>Microbacteriaceae</taxon>
        <taxon>Naasia</taxon>
    </lineage>
</organism>
<proteinExistence type="predicted"/>
<dbReference type="Gene3D" id="1.10.357.10">
    <property type="entry name" value="Tetracycline Repressor, domain 2"/>
    <property type="match status" value="1"/>
</dbReference>
<evidence type="ECO:0000313" key="1">
    <source>
        <dbReference type="EMBL" id="BDZ45269.1"/>
    </source>
</evidence>
<dbReference type="EMBL" id="AP027731">
    <property type="protein sequence ID" value="BDZ45269.1"/>
    <property type="molecule type" value="Genomic_DNA"/>
</dbReference>
<accession>A0ABN6XK85</accession>
<protein>
    <recommendedName>
        <fullName evidence="3">TetR family transcriptional regulator</fullName>
    </recommendedName>
</protein>
<dbReference type="InterPro" id="IPR036271">
    <property type="entry name" value="Tet_transcr_reg_TetR-rel_C_sf"/>
</dbReference>
<dbReference type="RefSeq" id="WP_286278639.1">
    <property type="nucleotide sequence ID" value="NZ_AP027731.1"/>
</dbReference>
<sequence>MRAELTRRGAERVAAAVRDIRHEDARVEIALIGTGLWEQVEDVRVLAQAAVRGPLQSVVAESLAPLRATLAATVRRGIASGQLRTDIEAATLARLIEGAALAVLDEATRSDVSDARGRALVVAATLGIAGLSWRETQELVASTSELNGGTAR</sequence>
<gene>
    <name evidence="1" type="ORF">GCM10025866_11780</name>
</gene>
<evidence type="ECO:0008006" key="3">
    <source>
        <dbReference type="Google" id="ProtNLM"/>
    </source>
</evidence>
<keyword evidence="2" id="KW-1185">Reference proteome</keyword>
<dbReference type="Proteomes" id="UP001321498">
    <property type="component" value="Chromosome"/>
</dbReference>
<reference evidence="2" key="1">
    <citation type="journal article" date="2019" name="Int. J. Syst. Evol. Microbiol.">
        <title>The Global Catalogue of Microorganisms (GCM) 10K type strain sequencing project: providing services to taxonomists for standard genome sequencing and annotation.</title>
        <authorList>
            <consortium name="The Broad Institute Genomics Platform"/>
            <consortium name="The Broad Institute Genome Sequencing Center for Infectious Disease"/>
            <person name="Wu L."/>
            <person name="Ma J."/>
        </authorList>
    </citation>
    <scope>NUCLEOTIDE SEQUENCE [LARGE SCALE GENOMIC DNA]</scope>
    <source>
        <strain evidence="2">NBRC 108725</strain>
    </source>
</reference>